<keyword evidence="1" id="KW-0472">Membrane</keyword>
<proteinExistence type="predicted"/>
<name>A0A2T3IZP3_9GAMM</name>
<comment type="caution">
    <text evidence="2">The sequence shown here is derived from an EMBL/GenBank/DDBJ whole genome shotgun (WGS) entry which is preliminary data.</text>
</comment>
<accession>A0A2T3IZP3</accession>
<protein>
    <submittedName>
        <fullName evidence="2">Uncharacterized protein</fullName>
    </submittedName>
</protein>
<keyword evidence="3" id="KW-1185">Reference proteome</keyword>
<evidence type="ECO:0000313" key="3">
    <source>
        <dbReference type="Proteomes" id="UP000241222"/>
    </source>
</evidence>
<organism evidence="2 3">
    <name type="scientific">Photobacterium lutimaris</name>
    <dbReference type="NCBI Taxonomy" id="388278"/>
    <lineage>
        <taxon>Bacteria</taxon>
        <taxon>Pseudomonadati</taxon>
        <taxon>Pseudomonadota</taxon>
        <taxon>Gammaproteobacteria</taxon>
        <taxon>Vibrionales</taxon>
        <taxon>Vibrionaceae</taxon>
        <taxon>Photobacterium</taxon>
    </lineage>
</organism>
<evidence type="ECO:0000313" key="2">
    <source>
        <dbReference type="EMBL" id="PSU34158.1"/>
    </source>
</evidence>
<feature type="transmembrane region" description="Helical" evidence="1">
    <location>
        <begin position="6"/>
        <end position="23"/>
    </location>
</feature>
<dbReference type="AlphaFoldDB" id="A0A2T3IZP3"/>
<reference evidence="2 3" key="1">
    <citation type="submission" date="2018-03" db="EMBL/GenBank/DDBJ databases">
        <title>Whole genome sequencing of Histamine producing bacteria.</title>
        <authorList>
            <person name="Butler K."/>
        </authorList>
    </citation>
    <scope>NUCLEOTIDE SEQUENCE [LARGE SCALE GENOMIC DNA]</scope>
    <source>
        <strain evidence="2 3">JCM 13586</strain>
    </source>
</reference>
<dbReference type="Proteomes" id="UP000241222">
    <property type="component" value="Unassembled WGS sequence"/>
</dbReference>
<keyword evidence="1" id="KW-1133">Transmembrane helix</keyword>
<sequence length="141" mass="15721">MNKGIYIGAAVGVLAVMVFTLGGKERQPINTALPDQPSFAISTAFDGRWEGERIDISGDKICLETRVIGKIEQGKVELTLMYNNTVLRGWISKDGILALYADSPRWGYRFAGTAQNNRIDGQWRVTNAPCHGEWYLEKKLT</sequence>
<dbReference type="OrthoDB" id="5881038at2"/>
<keyword evidence="1" id="KW-0812">Transmembrane</keyword>
<dbReference type="EMBL" id="PYMH01000003">
    <property type="protein sequence ID" value="PSU34158.1"/>
    <property type="molecule type" value="Genomic_DNA"/>
</dbReference>
<gene>
    <name evidence="2" type="ORF">C9I99_09195</name>
</gene>
<evidence type="ECO:0000256" key="1">
    <source>
        <dbReference type="SAM" id="Phobius"/>
    </source>
</evidence>
<dbReference type="RefSeq" id="WP_107348586.1">
    <property type="nucleotide sequence ID" value="NZ_PYMH01000003.1"/>
</dbReference>